<dbReference type="Pfam" id="PF14905">
    <property type="entry name" value="OMP_b-brl_3"/>
    <property type="match status" value="1"/>
</dbReference>
<feature type="chain" id="PRO_5012658156" evidence="4">
    <location>
        <begin position="24"/>
        <end position="825"/>
    </location>
</feature>
<dbReference type="Proteomes" id="UP000184420">
    <property type="component" value="Unassembled WGS sequence"/>
</dbReference>
<dbReference type="GO" id="GO:0009279">
    <property type="term" value="C:cell outer membrane"/>
    <property type="evidence" value="ECO:0007669"/>
    <property type="project" value="UniProtKB-SubCell"/>
</dbReference>
<evidence type="ECO:0000256" key="1">
    <source>
        <dbReference type="ARBA" id="ARBA00004442"/>
    </source>
</evidence>
<organism evidence="6 7">
    <name type="scientific">Chitinophaga jiangningensis</name>
    <dbReference type="NCBI Taxonomy" id="1419482"/>
    <lineage>
        <taxon>Bacteria</taxon>
        <taxon>Pseudomonadati</taxon>
        <taxon>Bacteroidota</taxon>
        <taxon>Chitinophagia</taxon>
        <taxon>Chitinophagales</taxon>
        <taxon>Chitinophagaceae</taxon>
        <taxon>Chitinophaga</taxon>
    </lineage>
</organism>
<dbReference type="InterPro" id="IPR036942">
    <property type="entry name" value="Beta-barrel_TonB_sf"/>
</dbReference>
<protein>
    <submittedName>
        <fullName evidence="6">Outer membrane receptor proteins, mostly Fe transport</fullName>
    </submittedName>
</protein>
<keyword evidence="6" id="KW-0675">Receptor</keyword>
<evidence type="ECO:0000259" key="5">
    <source>
        <dbReference type="Pfam" id="PF14905"/>
    </source>
</evidence>
<evidence type="ECO:0000313" key="7">
    <source>
        <dbReference type="Proteomes" id="UP000184420"/>
    </source>
</evidence>
<dbReference type="AlphaFoldDB" id="A0A1M6YKN6"/>
<dbReference type="Gene3D" id="2.40.170.20">
    <property type="entry name" value="TonB-dependent receptor, beta-barrel domain"/>
    <property type="match status" value="1"/>
</dbReference>
<dbReference type="InterPro" id="IPR037066">
    <property type="entry name" value="Plug_dom_sf"/>
</dbReference>
<keyword evidence="2" id="KW-0472">Membrane</keyword>
<reference evidence="6 7" key="1">
    <citation type="submission" date="2016-11" db="EMBL/GenBank/DDBJ databases">
        <authorList>
            <person name="Jaros S."/>
            <person name="Januszkiewicz K."/>
            <person name="Wedrychowicz H."/>
        </authorList>
    </citation>
    <scope>NUCLEOTIDE SEQUENCE [LARGE SCALE GENOMIC DNA]</scope>
    <source>
        <strain evidence="6 7">DSM 27406</strain>
    </source>
</reference>
<dbReference type="InterPro" id="IPR041700">
    <property type="entry name" value="OMP_b-brl_3"/>
</dbReference>
<evidence type="ECO:0000256" key="4">
    <source>
        <dbReference type="SAM" id="SignalP"/>
    </source>
</evidence>
<dbReference type="SUPFAM" id="SSF49464">
    <property type="entry name" value="Carboxypeptidase regulatory domain-like"/>
    <property type="match status" value="1"/>
</dbReference>
<feature type="signal peptide" evidence="4">
    <location>
        <begin position="1"/>
        <end position="23"/>
    </location>
</feature>
<feature type="domain" description="Outer membrane protein beta-barrel" evidence="5">
    <location>
        <begin position="382"/>
        <end position="796"/>
    </location>
</feature>
<dbReference type="PANTHER" id="PTHR40980">
    <property type="entry name" value="PLUG DOMAIN-CONTAINING PROTEIN"/>
    <property type="match status" value="1"/>
</dbReference>
<keyword evidence="4" id="KW-0732">Signal</keyword>
<evidence type="ECO:0000313" key="6">
    <source>
        <dbReference type="EMBL" id="SHL18808.1"/>
    </source>
</evidence>
<keyword evidence="3" id="KW-0998">Cell outer membrane</keyword>
<comment type="subcellular location">
    <subcellularLocation>
        <location evidence="1">Cell outer membrane</location>
    </subcellularLocation>
</comment>
<keyword evidence="7" id="KW-1185">Reference proteome</keyword>
<dbReference type="SUPFAM" id="SSF56935">
    <property type="entry name" value="Porins"/>
    <property type="match status" value="1"/>
</dbReference>
<dbReference type="RefSeq" id="WP_073079118.1">
    <property type="nucleotide sequence ID" value="NZ_FRBL01000002.1"/>
</dbReference>
<dbReference type="InterPro" id="IPR013783">
    <property type="entry name" value="Ig-like_fold"/>
</dbReference>
<gene>
    <name evidence="6" type="ORF">SAMN05444266_102364</name>
</gene>
<sequence>MKAIVKAFMLTTSVIGASFSSQAQTPNRISGQVIQAGNKPVEFATVTLLKATDSSLVKGAVADIAGKYEFEQIKNGKYIIAAAFVGMNKVYSSPFEAKGGSFTAPALELTVNSKNLKAIDVTARKPFIEQKVDRLVVNVEANIATAGGTAMEALEKSPNITVDKDGNISMKGKGGVMILIDGKQTSMSNQDIAELLKSMPATSLDQIELISNPSAKYDAAGNAGVINLKLKKNSNYGTNGNLTLGGAYGTWPRYNGALNLNTRSKFVNVFGSYNYSHRENQQSLNIYRTVDDKNGQQIFDQSNESHHENNYQGGRVGADFFVAKNHTVGVLVDLAQNKYVNPTSAITNIGYGNILDSILHTNGGNNGTWKRGAYNINYRGVLDSTGRELNIDLDYSKSSDRQYANIFAATSDPVFNKLLNADTSRSNQPSIITIKTAKADYIHPLGKQAKLEMGAKISFVTSDNDARFDSLRMNNWQADTMRSNHFIYKENVNAAYVNFNKQFKKLTLQVGLRAEQTNVTGESTSLRESQKGTVKNDTSYFNLFPSMALSYKADKNNTLGFSYSRRIQRPSYEDLNPFEFYMDRYTIQAGNPNLKPQYSHNLEVSHTFKDFLMTSVNYIHTTDLMMRIIETDKNPATGDSSLLRYKYMNVAKSDNLSLNISAPFPIAKWWSTFTTLSVYYTGYSAFVNDNNVKMNAVGFFGRTQHTFTLSKTLTAEAIYFYVAPGISDGELFRMKSMGALDLGLQQKILKGKGSLKLNVTDVLGTQYFRGSFANAGMDTRVRSSWDARQVRLNFTYRFGNTNVKAARSRKTGLEAEQSRSKASSN</sequence>
<evidence type="ECO:0000256" key="3">
    <source>
        <dbReference type="ARBA" id="ARBA00023237"/>
    </source>
</evidence>
<dbReference type="InterPro" id="IPR008969">
    <property type="entry name" value="CarboxyPept-like_regulatory"/>
</dbReference>
<dbReference type="OrthoDB" id="905812at2"/>
<accession>A0A1M6YKN6</accession>
<dbReference type="PANTHER" id="PTHR40980:SF4">
    <property type="entry name" value="TONB-DEPENDENT RECEPTOR-LIKE BETA-BARREL DOMAIN-CONTAINING PROTEIN"/>
    <property type="match status" value="1"/>
</dbReference>
<dbReference type="EMBL" id="FRBL01000002">
    <property type="protein sequence ID" value="SHL18808.1"/>
    <property type="molecule type" value="Genomic_DNA"/>
</dbReference>
<proteinExistence type="predicted"/>
<dbReference type="Gene3D" id="2.60.40.10">
    <property type="entry name" value="Immunoglobulins"/>
    <property type="match status" value="1"/>
</dbReference>
<name>A0A1M6YKN6_9BACT</name>
<dbReference type="STRING" id="1419482.SAMN05444266_102364"/>
<dbReference type="Gene3D" id="2.170.130.10">
    <property type="entry name" value="TonB-dependent receptor, plug domain"/>
    <property type="match status" value="1"/>
</dbReference>
<evidence type="ECO:0000256" key="2">
    <source>
        <dbReference type="ARBA" id="ARBA00023136"/>
    </source>
</evidence>
<dbReference type="Pfam" id="PF13620">
    <property type="entry name" value="CarboxypepD_reg"/>
    <property type="match status" value="1"/>
</dbReference>